<dbReference type="Gene3D" id="1.10.10.60">
    <property type="entry name" value="Homeodomain-like"/>
    <property type="match status" value="2"/>
</dbReference>
<keyword evidence="1" id="KW-0805">Transcription regulation</keyword>
<protein>
    <submittedName>
        <fullName evidence="5">AraC-type DNA-binding protein</fullName>
    </submittedName>
</protein>
<sequence>MTTGATARLDREALVAMRRVRDRMDRDYAQPLDLEALARMVHRSSGTLSRQFRAAYGETPYRYLMTRRIERAMLLLRRGDHSVTEVCFAVGWQSLGTFSTRFAEIVGVPPSVYRDEGAPFRDGMPPCIVRMLTRPVRNREAAPASALVR</sequence>
<dbReference type="OrthoDB" id="2060755at2"/>
<name>A0A1G8CLV6_9MICO</name>
<evidence type="ECO:0000313" key="6">
    <source>
        <dbReference type="Proteomes" id="UP000198822"/>
    </source>
</evidence>
<evidence type="ECO:0000256" key="2">
    <source>
        <dbReference type="ARBA" id="ARBA00023125"/>
    </source>
</evidence>
<keyword evidence="6" id="KW-1185">Reference proteome</keyword>
<dbReference type="SUPFAM" id="SSF46689">
    <property type="entry name" value="Homeodomain-like"/>
    <property type="match status" value="2"/>
</dbReference>
<dbReference type="InterPro" id="IPR018060">
    <property type="entry name" value="HTH_AraC"/>
</dbReference>
<organism evidence="5 6">
    <name type="scientific">Agrococcus jejuensis</name>
    <dbReference type="NCBI Taxonomy" id="399736"/>
    <lineage>
        <taxon>Bacteria</taxon>
        <taxon>Bacillati</taxon>
        <taxon>Actinomycetota</taxon>
        <taxon>Actinomycetes</taxon>
        <taxon>Micrococcales</taxon>
        <taxon>Microbacteriaceae</taxon>
        <taxon>Agrococcus</taxon>
    </lineage>
</organism>
<evidence type="ECO:0000259" key="4">
    <source>
        <dbReference type="PROSITE" id="PS01124"/>
    </source>
</evidence>
<dbReference type="PANTHER" id="PTHR46796:SF2">
    <property type="entry name" value="TRANSCRIPTIONAL REGULATORY PROTEIN"/>
    <property type="match status" value="1"/>
</dbReference>
<dbReference type="Proteomes" id="UP000198822">
    <property type="component" value="Chromosome I"/>
</dbReference>
<evidence type="ECO:0000256" key="3">
    <source>
        <dbReference type="ARBA" id="ARBA00023163"/>
    </source>
</evidence>
<evidence type="ECO:0000313" key="5">
    <source>
        <dbReference type="EMBL" id="SDH46309.1"/>
    </source>
</evidence>
<dbReference type="STRING" id="399736.SAMN04489720_1332"/>
<feature type="domain" description="HTH araC/xylS-type" evidence="4">
    <location>
        <begin position="18"/>
        <end position="116"/>
    </location>
</feature>
<reference evidence="6" key="1">
    <citation type="submission" date="2016-10" db="EMBL/GenBank/DDBJ databases">
        <authorList>
            <person name="Varghese N."/>
            <person name="Submissions S."/>
        </authorList>
    </citation>
    <scope>NUCLEOTIDE SEQUENCE [LARGE SCALE GENOMIC DNA]</scope>
    <source>
        <strain evidence="6">DSM 22002</strain>
    </source>
</reference>
<dbReference type="PROSITE" id="PS01124">
    <property type="entry name" value="HTH_ARAC_FAMILY_2"/>
    <property type="match status" value="1"/>
</dbReference>
<dbReference type="EMBL" id="LT629695">
    <property type="protein sequence ID" value="SDH46309.1"/>
    <property type="molecule type" value="Genomic_DNA"/>
</dbReference>
<keyword evidence="2 5" id="KW-0238">DNA-binding</keyword>
<dbReference type="AlphaFoldDB" id="A0A1G8CLV6"/>
<dbReference type="InterPro" id="IPR050204">
    <property type="entry name" value="AraC_XylS_family_regulators"/>
</dbReference>
<evidence type="ECO:0000256" key="1">
    <source>
        <dbReference type="ARBA" id="ARBA00023015"/>
    </source>
</evidence>
<dbReference type="PANTHER" id="PTHR46796">
    <property type="entry name" value="HTH-TYPE TRANSCRIPTIONAL ACTIVATOR RHAS-RELATED"/>
    <property type="match status" value="1"/>
</dbReference>
<dbReference type="GO" id="GO:0043565">
    <property type="term" value="F:sequence-specific DNA binding"/>
    <property type="evidence" value="ECO:0007669"/>
    <property type="project" value="InterPro"/>
</dbReference>
<gene>
    <name evidence="5" type="ORF">SAMN04489720_1332</name>
</gene>
<dbReference type="InterPro" id="IPR009057">
    <property type="entry name" value="Homeodomain-like_sf"/>
</dbReference>
<dbReference type="RefSeq" id="WP_092503553.1">
    <property type="nucleotide sequence ID" value="NZ_LT629695.1"/>
</dbReference>
<dbReference type="Pfam" id="PF12833">
    <property type="entry name" value="HTH_18"/>
    <property type="match status" value="1"/>
</dbReference>
<keyword evidence="3" id="KW-0804">Transcription</keyword>
<dbReference type="SMART" id="SM00342">
    <property type="entry name" value="HTH_ARAC"/>
    <property type="match status" value="1"/>
</dbReference>
<dbReference type="GO" id="GO:0003700">
    <property type="term" value="F:DNA-binding transcription factor activity"/>
    <property type="evidence" value="ECO:0007669"/>
    <property type="project" value="InterPro"/>
</dbReference>
<accession>A0A1G8CLV6</accession>
<proteinExistence type="predicted"/>